<dbReference type="InterPro" id="IPR018713">
    <property type="entry name" value="MPAB/Lcp_cat_dom"/>
</dbReference>
<dbReference type="GO" id="GO:0016491">
    <property type="term" value="F:oxidoreductase activity"/>
    <property type="evidence" value="ECO:0007669"/>
    <property type="project" value="InterPro"/>
</dbReference>
<evidence type="ECO:0000313" key="3">
    <source>
        <dbReference type="Proteomes" id="UP000013827"/>
    </source>
</evidence>
<dbReference type="STRING" id="2903.R1FRN0"/>
<evidence type="ECO:0000259" key="1">
    <source>
        <dbReference type="Pfam" id="PF09995"/>
    </source>
</evidence>
<dbReference type="KEGG" id="ehx:EMIHUDRAFT_55506"/>
<proteinExistence type="predicted"/>
<dbReference type="OMA" id="TLGRHMG"/>
<name>A0A0D3KRD1_EMIH1</name>
<reference evidence="2" key="2">
    <citation type="submission" date="2024-10" db="UniProtKB">
        <authorList>
            <consortium name="EnsemblProtists"/>
        </authorList>
    </citation>
    <scope>IDENTIFICATION</scope>
</reference>
<dbReference type="RefSeq" id="XP_005790745.1">
    <property type="nucleotide sequence ID" value="XM_005790688.1"/>
</dbReference>
<protein>
    <recommendedName>
        <fullName evidence="1">ER-bound oxygenase mpaB/mpaB'/Rubber oxygenase catalytic domain-containing protein</fullName>
    </recommendedName>
</protein>
<dbReference type="PANTHER" id="PTHR36124:SF1">
    <property type="entry name" value="ER-BOUND OXYGENASE MPAB_MPAB'_RUBBER OXYGENASE CATALYTIC DOMAIN-CONTAINING PROTEIN"/>
    <property type="match status" value="1"/>
</dbReference>
<dbReference type="Pfam" id="PF09995">
    <property type="entry name" value="MPAB_Lcp_cat"/>
    <property type="match status" value="1"/>
</dbReference>
<dbReference type="PaxDb" id="2903-EOD38316"/>
<dbReference type="GeneID" id="17283586"/>
<organism evidence="2 3">
    <name type="scientific">Emiliania huxleyi (strain CCMP1516)</name>
    <dbReference type="NCBI Taxonomy" id="280463"/>
    <lineage>
        <taxon>Eukaryota</taxon>
        <taxon>Haptista</taxon>
        <taxon>Haptophyta</taxon>
        <taxon>Prymnesiophyceae</taxon>
        <taxon>Isochrysidales</taxon>
        <taxon>Noelaerhabdaceae</taxon>
        <taxon>Emiliania</taxon>
    </lineage>
</organism>
<reference evidence="3" key="1">
    <citation type="journal article" date="2013" name="Nature">
        <title>Pan genome of the phytoplankton Emiliania underpins its global distribution.</title>
        <authorList>
            <person name="Read B.A."/>
            <person name="Kegel J."/>
            <person name="Klute M.J."/>
            <person name="Kuo A."/>
            <person name="Lefebvre S.C."/>
            <person name="Maumus F."/>
            <person name="Mayer C."/>
            <person name="Miller J."/>
            <person name="Monier A."/>
            <person name="Salamov A."/>
            <person name="Young J."/>
            <person name="Aguilar M."/>
            <person name="Claverie J.M."/>
            <person name="Frickenhaus S."/>
            <person name="Gonzalez K."/>
            <person name="Herman E.K."/>
            <person name="Lin Y.C."/>
            <person name="Napier J."/>
            <person name="Ogata H."/>
            <person name="Sarno A.F."/>
            <person name="Shmutz J."/>
            <person name="Schroeder D."/>
            <person name="de Vargas C."/>
            <person name="Verret F."/>
            <person name="von Dassow P."/>
            <person name="Valentin K."/>
            <person name="Van de Peer Y."/>
            <person name="Wheeler G."/>
            <person name="Dacks J.B."/>
            <person name="Delwiche C.F."/>
            <person name="Dyhrman S.T."/>
            <person name="Glockner G."/>
            <person name="John U."/>
            <person name="Richards T."/>
            <person name="Worden A.Z."/>
            <person name="Zhang X."/>
            <person name="Grigoriev I.V."/>
            <person name="Allen A.E."/>
            <person name="Bidle K."/>
            <person name="Borodovsky M."/>
            <person name="Bowler C."/>
            <person name="Brownlee C."/>
            <person name="Cock J.M."/>
            <person name="Elias M."/>
            <person name="Gladyshev V.N."/>
            <person name="Groth M."/>
            <person name="Guda C."/>
            <person name="Hadaegh A."/>
            <person name="Iglesias-Rodriguez M.D."/>
            <person name="Jenkins J."/>
            <person name="Jones B.M."/>
            <person name="Lawson T."/>
            <person name="Leese F."/>
            <person name="Lindquist E."/>
            <person name="Lobanov A."/>
            <person name="Lomsadze A."/>
            <person name="Malik S.B."/>
            <person name="Marsh M.E."/>
            <person name="Mackinder L."/>
            <person name="Mock T."/>
            <person name="Mueller-Roeber B."/>
            <person name="Pagarete A."/>
            <person name="Parker M."/>
            <person name="Probert I."/>
            <person name="Quesneville H."/>
            <person name="Raines C."/>
            <person name="Rensing S.A."/>
            <person name="Riano-Pachon D.M."/>
            <person name="Richier S."/>
            <person name="Rokitta S."/>
            <person name="Shiraiwa Y."/>
            <person name="Soanes D.M."/>
            <person name="van der Giezen M."/>
            <person name="Wahlund T.M."/>
            <person name="Williams B."/>
            <person name="Wilson W."/>
            <person name="Wolfe G."/>
            <person name="Wurch L.L."/>
        </authorList>
    </citation>
    <scope>NUCLEOTIDE SEQUENCE</scope>
</reference>
<feature type="domain" description="ER-bound oxygenase mpaB/mpaB'/Rubber oxygenase catalytic" evidence="1">
    <location>
        <begin position="59"/>
        <end position="236"/>
    </location>
</feature>
<evidence type="ECO:0000313" key="2">
    <source>
        <dbReference type="EnsemblProtists" id="EOD38316"/>
    </source>
</evidence>
<dbReference type="AlphaFoldDB" id="A0A0D3KRD1"/>
<dbReference type="EnsemblProtists" id="EOD38316">
    <property type="protein sequence ID" value="EOD38316"/>
    <property type="gene ID" value="EMIHUDRAFT_55506"/>
</dbReference>
<accession>A0A0D3KRD1</accession>
<dbReference type="eggNOG" id="ENOG502S1KN">
    <property type="taxonomic scope" value="Eukaryota"/>
</dbReference>
<dbReference type="Proteomes" id="UP000013827">
    <property type="component" value="Unassembled WGS sequence"/>
</dbReference>
<dbReference type="HOGENOM" id="CLU_039076_1_1_1"/>
<dbReference type="InterPro" id="IPR046366">
    <property type="entry name" value="MPAB"/>
</dbReference>
<dbReference type="PANTHER" id="PTHR36124">
    <property type="match status" value="1"/>
</dbReference>
<sequence length="255" mass="29705">RWRRARRLARLSADEASVEILNEMYQLEMPFIITKAAEFALFRTFGVPTISKLLDSTKGFEPDNVLSRYEDTTLLIQHFAYFDVRSNQHAAAALARFNQIHGFYADRISNDDMLYTLSQFMLEPARFCARFGWRAFTPHEREACFNYWRVLGERMGIRQIPTTVDELDAWNRAYEARAMRYSVTNQRVAEGSVLLFIKPYPRCVQPLLRRVIYALLDDRLTDAIGAPRQPAWLKGLVRGLLRARAALVRRLLLPR</sequence>
<keyword evidence="3" id="KW-1185">Reference proteome</keyword>